<accession>A0A481Z2M8</accession>
<protein>
    <submittedName>
        <fullName evidence="1">Uncharacterized protein</fullName>
    </submittedName>
</protein>
<gene>
    <name evidence="1" type="ORF">LCPAC101_02560</name>
</gene>
<proteinExistence type="predicted"/>
<dbReference type="EMBL" id="MK500450">
    <property type="protein sequence ID" value="QBK89973.1"/>
    <property type="molecule type" value="Genomic_DNA"/>
</dbReference>
<sequence length="506" mass="56704">MTPISVYVAFNTGNDDTGRIFIDDDIPDNSSSPYVFKTAGVAYQKLVDSSLQYLEHDKYSVSVYLYTDEKNPRSVIIDGVRVRNIYVFSRSVRTSFKIKNISVVSYNNTEGAEDTADAYILGKIDSDIYKYLLIANDCNFVDMDIIVQAERKSIFFPSRPSFAGCSLIRSSFFILRLDNYFFILYFLIPRNNLSDPVNKNIQNTNNNYGLELHGDTVFKDVTVYAEDDNDANLDGLISNCGNLTGEFPRIILKDSNKSSITAITNIGGATIDFDDNNVVVNTKIESNVPVCLVDIVEPTLKTKVNLENVELDLDIPNSTLFSLMNEGANDSVYNFVRCNFKQKNGNTSLLTNTTHYRLIDGITNNVVSPTCANDILKYTKNYNHACVTTRPDITTKYNGGDIINSTRIIPPKIIKVNTNIRDIFKDDASIYFVDTSNGNVKVGLPKNVLNGLYLTFKKIDKTNNVVHIISPKEYSIEGKHCITLKTVKCTNTAIKLLFANGVYYVI</sequence>
<organism evidence="1">
    <name type="scientific">Pithovirus LCPAC101</name>
    <dbReference type="NCBI Taxonomy" id="2506586"/>
    <lineage>
        <taxon>Viruses</taxon>
        <taxon>Pithoviruses</taxon>
    </lineage>
</organism>
<reference evidence="1" key="1">
    <citation type="journal article" date="2019" name="MBio">
        <title>Virus Genomes from Deep Sea Sediments Expand the Ocean Megavirome and Support Independent Origins of Viral Gigantism.</title>
        <authorList>
            <person name="Backstrom D."/>
            <person name="Yutin N."/>
            <person name="Jorgensen S.L."/>
            <person name="Dharamshi J."/>
            <person name="Homa F."/>
            <person name="Zaremba-Niedwiedzka K."/>
            <person name="Spang A."/>
            <person name="Wolf Y.I."/>
            <person name="Koonin E.V."/>
            <person name="Ettema T.J."/>
        </authorList>
    </citation>
    <scope>NUCLEOTIDE SEQUENCE</scope>
</reference>
<name>A0A481Z2M8_9VIRU</name>
<evidence type="ECO:0000313" key="1">
    <source>
        <dbReference type="EMBL" id="QBK89973.1"/>
    </source>
</evidence>